<comment type="caution">
    <text evidence="9">The sequence shown here is derived from an EMBL/GenBank/DDBJ whole genome shotgun (WGS) entry which is preliminary data.</text>
</comment>
<dbReference type="Proteomes" id="UP000710432">
    <property type="component" value="Unassembled WGS sequence"/>
</dbReference>
<gene>
    <name evidence="9" type="ORF">LTLLF_104105</name>
</gene>
<dbReference type="EMBL" id="JAATJU010022845">
    <property type="protein sequence ID" value="KAH0509547.1"/>
    <property type="molecule type" value="Genomic_DNA"/>
</dbReference>
<keyword evidence="6 9" id="KW-0675">Receptor</keyword>
<evidence type="ECO:0000256" key="4">
    <source>
        <dbReference type="ARBA" id="ARBA00023125"/>
    </source>
</evidence>
<dbReference type="SUPFAM" id="SSF48508">
    <property type="entry name" value="Nuclear receptor ligand-binding domain"/>
    <property type="match status" value="1"/>
</dbReference>
<keyword evidence="3" id="KW-0805">Transcription regulation</keyword>
<proteinExistence type="predicted"/>
<evidence type="ECO:0000256" key="5">
    <source>
        <dbReference type="ARBA" id="ARBA00023163"/>
    </source>
</evidence>
<evidence type="ECO:0000259" key="8">
    <source>
        <dbReference type="PROSITE" id="PS51843"/>
    </source>
</evidence>
<evidence type="ECO:0000256" key="1">
    <source>
        <dbReference type="ARBA" id="ARBA00022771"/>
    </source>
</evidence>
<accession>A0A8J6GEM7</accession>
<keyword evidence="7" id="KW-0539">Nucleus</keyword>
<dbReference type="PROSITE" id="PS51843">
    <property type="entry name" value="NR_LBD"/>
    <property type="match status" value="1"/>
</dbReference>
<reference evidence="9" key="1">
    <citation type="submission" date="2020-03" db="EMBL/GenBank/DDBJ databases">
        <title>Studies in the Genomics of Life Span.</title>
        <authorList>
            <person name="Glass D."/>
        </authorList>
    </citation>
    <scope>NUCLEOTIDE SEQUENCE</scope>
    <source>
        <strain evidence="9">LTLLF</strain>
        <tissue evidence="9">Muscle</tissue>
    </source>
</reference>
<feature type="domain" description="NR LBD" evidence="8">
    <location>
        <begin position="1"/>
        <end position="137"/>
    </location>
</feature>
<dbReference type="GO" id="GO:0008270">
    <property type="term" value="F:zinc ion binding"/>
    <property type="evidence" value="ECO:0007669"/>
    <property type="project" value="UniProtKB-KW"/>
</dbReference>
<dbReference type="Gene3D" id="1.10.565.10">
    <property type="entry name" value="Retinoid X Receptor"/>
    <property type="match status" value="1"/>
</dbReference>
<dbReference type="AlphaFoldDB" id="A0A8J6GEM7"/>
<evidence type="ECO:0000313" key="10">
    <source>
        <dbReference type="Proteomes" id="UP000710432"/>
    </source>
</evidence>
<keyword evidence="5" id="KW-0804">Transcription</keyword>
<dbReference type="Pfam" id="PF00104">
    <property type="entry name" value="Hormone_recep"/>
    <property type="match status" value="1"/>
</dbReference>
<dbReference type="GO" id="GO:0003677">
    <property type="term" value="F:DNA binding"/>
    <property type="evidence" value="ECO:0007669"/>
    <property type="project" value="UniProtKB-KW"/>
</dbReference>
<keyword evidence="4" id="KW-0238">DNA-binding</keyword>
<dbReference type="PANTHER" id="PTHR48092">
    <property type="entry name" value="KNIRPS-RELATED PROTEIN-RELATED"/>
    <property type="match status" value="1"/>
</dbReference>
<evidence type="ECO:0000256" key="2">
    <source>
        <dbReference type="ARBA" id="ARBA00022833"/>
    </source>
</evidence>
<dbReference type="InterPro" id="IPR050200">
    <property type="entry name" value="Nuclear_hormone_rcpt_NR3"/>
</dbReference>
<sequence length="137" mass="16071">MVIISYAKHILSFLNLSLGNQVGFLKSACRETFILDTLYFSLPYDNKLFYLKNYIIDKEHSCLTRLMGLYQAILQLARWYKELKKENEAFVTIKSLALAIAKSDSMYIDFREAMLKFQNLLYGALQNYKLSQHHEKP</sequence>
<keyword evidence="1" id="KW-0863">Zinc-finger</keyword>
<evidence type="ECO:0000256" key="6">
    <source>
        <dbReference type="ARBA" id="ARBA00023170"/>
    </source>
</evidence>
<protein>
    <submittedName>
        <fullName evidence="9">Steroid hormone receptor ERR2</fullName>
    </submittedName>
</protein>
<dbReference type="InterPro" id="IPR000536">
    <property type="entry name" value="Nucl_hrmn_rcpt_lig-bd"/>
</dbReference>
<organism evidence="9 10">
    <name type="scientific">Microtus ochrogaster</name>
    <name type="common">Prairie vole</name>
    <dbReference type="NCBI Taxonomy" id="79684"/>
    <lineage>
        <taxon>Eukaryota</taxon>
        <taxon>Metazoa</taxon>
        <taxon>Chordata</taxon>
        <taxon>Craniata</taxon>
        <taxon>Vertebrata</taxon>
        <taxon>Euteleostomi</taxon>
        <taxon>Mammalia</taxon>
        <taxon>Eutheria</taxon>
        <taxon>Euarchontoglires</taxon>
        <taxon>Glires</taxon>
        <taxon>Rodentia</taxon>
        <taxon>Myomorpha</taxon>
        <taxon>Muroidea</taxon>
        <taxon>Cricetidae</taxon>
        <taxon>Arvicolinae</taxon>
        <taxon>Microtus</taxon>
    </lineage>
</organism>
<name>A0A8J6GEM7_MICOH</name>
<keyword evidence="1" id="KW-0479">Metal-binding</keyword>
<evidence type="ECO:0000256" key="7">
    <source>
        <dbReference type="ARBA" id="ARBA00023242"/>
    </source>
</evidence>
<evidence type="ECO:0000256" key="3">
    <source>
        <dbReference type="ARBA" id="ARBA00023015"/>
    </source>
</evidence>
<dbReference type="InterPro" id="IPR035500">
    <property type="entry name" value="NHR-like_dom_sf"/>
</dbReference>
<evidence type="ECO:0000313" key="9">
    <source>
        <dbReference type="EMBL" id="KAH0509547.1"/>
    </source>
</evidence>
<keyword evidence="2" id="KW-0862">Zinc</keyword>